<feature type="region of interest" description="Disordered" evidence="1">
    <location>
        <begin position="1"/>
        <end position="21"/>
    </location>
</feature>
<protein>
    <submittedName>
        <fullName evidence="3">Acyl-CoA N-acyltransferase</fullName>
    </submittedName>
</protein>
<feature type="domain" description="N-acetyltransferase" evidence="2">
    <location>
        <begin position="53"/>
        <end position="272"/>
    </location>
</feature>
<evidence type="ECO:0000313" key="3">
    <source>
        <dbReference type="EMBL" id="PWY93424.1"/>
    </source>
</evidence>
<dbReference type="Proteomes" id="UP000246702">
    <property type="component" value="Unassembled WGS sequence"/>
</dbReference>
<evidence type="ECO:0000313" key="4">
    <source>
        <dbReference type="Proteomes" id="UP000246702"/>
    </source>
</evidence>
<dbReference type="PANTHER" id="PTHR42791">
    <property type="entry name" value="GNAT FAMILY ACETYLTRANSFERASE"/>
    <property type="match status" value="1"/>
</dbReference>
<dbReference type="PANTHER" id="PTHR42791:SF2">
    <property type="entry name" value="N-ACETYLTRANSFERASE DOMAIN-CONTAINING PROTEIN"/>
    <property type="match status" value="1"/>
</dbReference>
<proteinExistence type="predicted"/>
<evidence type="ECO:0000256" key="1">
    <source>
        <dbReference type="SAM" id="MobiDB-lite"/>
    </source>
</evidence>
<dbReference type="EMBL" id="MSFK01000006">
    <property type="protein sequence ID" value="PWY93424.1"/>
    <property type="molecule type" value="Genomic_DNA"/>
</dbReference>
<dbReference type="Gene3D" id="3.40.630.30">
    <property type="match status" value="1"/>
</dbReference>
<dbReference type="SUPFAM" id="SSF55729">
    <property type="entry name" value="Acyl-CoA N-acyltransferases (Nat)"/>
    <property type="match status" value="1"/>
</dbReference>
<gene>
    <name evidence="3" type="ORF">BO94DRAFT_532350</name>
</gene>
<keyword evidence="3" id="KW-0808">Transferase</keyword>
<dbReference type="CDD" id="cd04301">
    <property type="entry name" value="NAT_SF"/>
    <property type="match status" value="1"/>
</dbReference>
<reference evidence="3 4" key="1">
    <citation type="submission" date="2016-12" db="EMBL/GenBank/DDBJ databases">
        <title>The genomes of Aspergillus section Nigri reveals drivers in fungal speciation.</title>
        <authorList>
            <consortium name="DOE Joint Genome Institute"/>
            <person name="Vesth T.C."/>
            <person name="Nybo J."/>
            <person name="Theobald S."/>
            <person name="Brandl J."/>
            <person name="Frisvad J.C."/>
            <person name="Nielsen K.F."/>
            <person name="Lyhne E.K."/>
            <person name="Kogle M.E."/>
            <person name="Kuo A."/>
            <person name="Riley R."/>
            <person name="Clum A."/>
            <person name="Nolan M."/>
            <person name="Lipzen A."/>
            <person name="Salamov A."/>
            <person name="Henrissat B."/>
            <person name="Wiebenga A."/>
            <person name="De Vries R.P."/>
            <person name="Grigoriev I.V."/>
            <person name="Mortensen U.H."/>
            <person name="Andersen M.R."/>
            <person name="Baker S.E."/>
        </authorList>
    </citation>
    <scope>NUCLEOTIDE SEQUENCE [LARGE SCALE GENOMIC DNA]</scope>
    <source>
        <strain evidence="3 4">CBS 115572</strain>
    </source>
</reference>
<evidence type="ECO:0000259" key="2">
    <source>
        <dbReference type="PROSITE" id="PS51186"/>
    </source>
</evidence>
<keyword evidence="4" id="KW-1185">Reference proteome</keyword>
<dbReference type="STRING" id="1450535.A0A317X464"/>
<dbReference type="PROSITE" id="PS51186">
    <property type="entry name" value="GNAT"/>
    <property type="match status" value="1"/>
</dbReference>
<feature type="compositionally biased region" description="Basic residues" evidence="1">
    <location>
        <begin position="1"/>
        <end position="10"/>
    </location>
</feature>
<dbReference type="OrthoDB" id="410198at2759"/>
<sequence length="279" mass="31529">MTLPRYHQHKQQNDSSPSPQKMYIKSLPQAQKTTSPHFIFSTKTPNIKAKMTFTIRPATEHDAAELATINIASFRHQPFWKNLFPSATNSTKDITTALPLKTARCLSKLAAPEVHVLVATDTTTGKIIGYARWAFPASDKETSIVELSAEGKELFEKHDNGKAFPEDMRRDVYEAFWKMLKDKSEVLVQEKDFVLEFLATLPEAQGKGVGTALLKWGIEQADKRNARVYLEATEDGYALYKKYGWEDLEVMEMDFEEFGGAGRQKWIAMMRGRAGEGDA</sequence>
<dbReference type="InterPro" id="IPR016181">
    <property type="entry name" value="Acyl_CoA_acyltransferase"/>
</dbReference>
<organism evidence="3 4">
    <name type="scientific">Aspergillus sclerotioniger CBS 115572</name>
    <dbReference type="NCBI Taxonomy" id="1450535"/>
    <lineage>
        <taxon>Eukaryota</taxon>
        <taxon>Fungi</taxon>
        <taxon>Dikarya</taxon>
        <taxon>Ascomycota</taxon>
        <taxon>Pezizomycotina</taxon>
        <taxon>Eurotiomycetes</taxon>
        <taxon>Eurotiomycetidae</taxon>
        <taxon>Eurotiales</taxon>
        <taxon>Aspergillaceae</taxon>
        <taxon>Aspergillus</taxon>
        <taxon>Aspergillus subgen. Circumdati</taxon>
    </lineage>
</organism>
<dbReference type="InterPro" id="IPR000182">
    <property type="entry name" value="GNAT_dom"/>
</dbReference>
<keyword evidence="3" id="KW-0012">Acyltransferase</keyword>
<dbReference type="RefSeq" id="XP_025470185.1">
    <property type="nucleotide sequence ID" value="XM_025611106.1"/>
</dbReference>
<accession>A0A317X464</accession>
<comment type="caution">
    <text evidence="3">The sequence shown here is derived from an EMBL/GenBank/DDBJ whole genome shotgun (WGS) entry which is preliminary data.</text>
</comment>
<dbReference type="GeneID" id="37113249"/>
<dbReference type="GO" id="GO:0016747">
    <property type="term" value="F:acyltransferase activity, transferring groups other than amino-acyl groups"/>
    <property type="evidence" value="ECO:0007669"/>
    <property type="project" value="InterPro"/>
</dbReference>
<dbReference type="InterPro" id="IPR052523">
    <property type="entry name" value="Trichothecene_AcTrans"/>
</dbReference>
<dbReference type="AlphaFoldDB" id="A0A317X464"/>
<dbReference type="Pfam" id="PF00583">
    <property type="entry name" value="Acetyltransf_1"/>
    <property type="match status" value="1"/>
</dbReference>
<name>A0A317X464_9EURO</name>